<evidence type="ECO:0000256" key="1">
    <source>
        <dbReference type="ARBA" id="ARBA00004370"/>
    </source>
</evidence>
<evidence type="ECO:0000256" key="3">
    <source>
        <dbReference type="ARBA" id="ARBA00022679"/>
    </source>
</evidence>
<accession>A0AA39WLU6</accession>
<dbReference type="InterPro" id="IPR051706">
    <property type="entry name" value="Glycosyltransferase_domain"/>
</dbReference>
<evidence type="ECO:0000256" key="5">
    <source>
        <dbReference type="ARBA" id="ARBA00022989"/>
    </source>
</evidence>
<keyword evidence="9" id="KW-1185">Reference proteome</keyword>
<keyword evidence="3" id="KW-0808">Transferase</keyword>
<dbReference type="Proteomes" id="UP001174934">
    <property type="component" value="Unassembled WGS sequence"/>
</dbReference>
<dbReference type="InterPro" id="IPR029044">
    <property type="entry name" value="Nucleotide-diphossugar_trans"/>
</dbReference>
<name>A0AA39WLU6_9PEZI</name>
<sequence>MRLRTLTPLLLAVFGVALFTLITSRVLLFVHIFSNHSGTSLTQEEIEAAYNTSTGGGHGEDPRQQYIPRIIHQIFHNWKDPNNETMPSDWDAERQSCIINNPDFEYHLWSERKSREFIATNYDWFLPTYDGYSLPVQRIDSLRYFLLRHFGGIYIDLDNGCSRSLTPLLSLSAFLTDGGHGALSNNLIAARPNHPFWTLVTESLIPWGYKYPFPYFTISYSSGQWFVTALWERYHRQLERLAVTPEEDKIYRIMMDMRDGADRWVFFTQGRGGTWDNWDNHLFSYIGNVLVPRILENLLFIGMGLVAVVGLTWALRRWCRRGAGRGYRKLPPPPETDGAHEMV</sequence>
<evidence type="ECO:0008006" key="10">
    <source>
        <dbReference type="Google" id="ProtNLM"/>
    </source>
</evidence>
<proteinExistence type="inferred from homology"/>
<dbReference type="GO" id="GO:0016020">
    <property type="term" value="C:membrane"/>
    <property type="evidence" value="ECO:0007669"/>
    <property type="project" value="UniProtKB-SubCell"/>
</dbReference>
<evidence type="ECO:0000256" key="6">
    <source>
        <dbReference type="ARBA" id="ARBA00023136"/>
    </source>
</evidence>
<gene>
    <name evidence="8" type="ORF">B0T17DRAFT_495739</name>
</gene>
<dbReference type="PANTHER" id="PTHR32385:SF20">
    <property type="entry name" value="MANNOSYL PHOSPHORYLINOSITOL CERAMIDE SYNTHASE CSH1-RELATED"/>
    <property type="match status" value="1"/>
</dbReference>
<dbReference type="PANTHER" id="PTHR32385">
    <property type="entry name" value="MANNOSYL PHOSPHORYLINOSITOL CERAMIDE SYNTHASE"/>
    <property type="match status" value="1"/>
</dbReference>
<dbReference type="SUPFAM" id="SSF53448">
    <property type="entry name" value="Nucleotide-diphospho-sugar transferases"/>
    <property type="match status" value="1"/>
</dbReference>
<dbReference type="Gene3D" id="3.90.550.20">
    <property type="match status" value="1"/>
</dbReference>
<evidence type="ECO:0000256" key="2">
    <source>
        <dbReference type="ARBA" id="ARBA00009003"/>
    </source>
</evidence>
<feature type="transmembrane region" description="Helical" evidence="7">
    <location>
        <begin position="298"/>
        <end position="315"/>
    </location>
</feature>
<evidence type="ECO:0000256" key="7">
    <source>
        <dbReference type="SAM" id="Phobius"/>
    </source>
</evidence>
<reference evidence="8" key="1">
    <citation type="submission" date="2023-06" db="EMBL/GenBank/DDBJ databases">
        <title>Genome-scale phylogeny and comparative genomics of the fungal order Sordariales.</title>
        <authorList>
            <consortium name="Lawrence Berkeley National Laboratory"/>
            <person name="Hensen N."/>
            <person name="Bonometti L."/>
            <person name="Westerberg I."/>
            <person name="Brannstrom I.O."/>
            <person name="Guillou S."/>
            <person name="Cros-Aarteil S."/>
            <person name="Calhoun S."/>
            <person name="Haridas S."/>
            <person name="Kuo A."/>
            <person name="Mondo S."/>
            <person name="Pangilinan J."/>
            <person name="Riley R."/>
            <person name="LaButti K."/>
            <person name="Andreopoulos B."/>
            <person name="Lipzen A."/>
            <person name="Chen C."/>
            <person name="Yanf M."/>
            <person name="Daum C."/>
            <person name="Ng V."/>
            <person name="Clum A."/>
            <person name="Steindorff A."/>
            <person name="Ohm R."/>
            <person name="Martin F."/>
            <person name="Silar P."/>
            <person name="Natvig D."/>
            <person name="Lalanne C."/>
            <person name="Gautier V."/>
            <person name="Ament-velasquez S.L."/>
            <person name="Kruys A."/>
            <person name="Hutchinson M.I."/>
            <person name="Powell A.J."/>
            <person name="Barry K."/>
            <person name="Miller A.N."/>
            <person name="Grigoriev I.V."/>
            <person name="Debuchy R."/>
            <person name="Gladieux P."/>
            <person name="Thoren M.H."/>
            <person name="Johannesson H."/>
        </authorList>
    </citation>
    <scope>NUCLEOTIDE SEQUENCE</scope>
    <source>
        <strain evidence="8">SMH3391-2</strain>
    </source>
</reference>
<dbReference type="InterPro" id="IPR007577">
    <property type="entry name" value="GlycoTrfase_DXD_sugar-bd_CS"/>
</dbReference>
<dbReference type="Pfam" id="PF04488">
    <property type="entry name" value="Gly_transf_sug"/>
    <property type="match status" value="1"/>
</dbReference>
<evidence type="ECO:0000313" key="9">
    <source>
        <dbReference type="Proteomes" id="UP001174934"/>
    </source>
</evidence>
<comment type="similarity">
    <text evidence="2">Belongs to the glycosyltransferase 32 family.</text>
</comment>
<comment type="subcellular location">
    <subcellularLocation>
        <location evidence="1">Membrane</location>
    </subcellularLocation>
</comment>
<dbReference type="EMBL" id="JAULSR010000005">
    <property type="protein sequence ID" value="KAK0617777.1"/>
    <property type="molecule type" value="Genomic_DNA"/>
</dbReference>
<keyword evidence="6 7" id="KW-0472">Membrane</keyword>
<keyword evidence="4 7" id="KW-0812">Transmembrane</keyword>
<organism evidence="8 9">
    <name type="scientific">Bombardia bombarda</name>
    <dbReference type="NCBI Taxonomy" id="252184"/>
    <lineage>
        <taxon>Eukaryota</taxon>
        <taxon>Fungi</taxon>
        <taxon>Dikarya</taxon>
        <taxon>Ascomycota</taxon>
        <taxon>Pezizomycotina</taxon>
        <taxon>Sordariomycetes</taxon>
        <taxon>Sordariomycetidae</taxon>
        <taxon>Sordariales</taxon>
        <taxon>Lasiosphaeriaceae</taxon>
        <taxon>Bombardia</taxon>
    </lineage>
</organism>
<comment type="caution">
    <text evidence="8">The sequence shown here is derived from an EMBL/GenBank/DDBJ whole genome shotgun (WGS) entry which is preliminary data.</text>
</comment>
<evidence type="ECO:0000256" key="4">
    <source>
        <dbReference type="ARBA" id="ARBA00022692"/>
    </source>
</evidence>
<protein>
    <recommendedName>
        <fullName evidence="10">Mannosyl phosphorylinositol ceramide synthase SUR1</fullName>
    </recommendedName>
</protein>
<keyword evidence="5 7" id="KW-1133">Transmembrane helix</keyword>
<evidence type="ECO:0000313" key="8">
    <source>
        <dbReference type="EMBL" id="KAK0617777.1"/>
    </source>
</evidence>
<dbReference type="GO" id="GO:0051999">
    <property type="term" value="P:mannosyl-inositol phosphorylceramide biosynthetic process"/>
    <property type="evidence" value="ECO:0007669"/>
    <property type="project" value="TreeGrafter"/>
</dbReference>
<dbReference type="AlphaFoldDB" id="A0AA39WLU6"/>
<dbReference type="GO" id="GO:0000030">
    <property type="term" value="F:mannosyltransferase activity"/>
    <property type="evidence" value="ECO:0007669"/>
    <property type="project" value="TreeGrafter"/>
</dbReference>